<evidence type="ECO:0000256" key="8">
    <source>
        <dbReference type="ARBA" id="ARBA00022840"/>
    </source>
</evidence>
<comment type="caution">
    <text evidence="14">The sequence shown here is derived from an EMBL/GenBank/DDBJ whole genome shotgun (WGS) entry which is preliminary data.</text>
</comment>
<keyword evidence="5" id="KW-0808">Transferase</keyword>
<organism evidence="14 15">
    <name type="scientific">Sulfuritortus calidifontis</name>
    <dbReference type="NCBI Taxonomy" id="1914471"/>
    <lineage>
        <taxon>Bacteria</taxon>
        <taxon>Pseudomonadati</taxon>
        <taxon>Pseudomonadota</taxon>
        <taxon>Betaproteobacteria</taxon>
        <taxon>Nitrosomonadales</taxon>
        <taxon>Thiobacillaceae</taxon>
        <taxon>Sulfuritortus</taxon>
    </lineage>
</organism>
<dbReference type="GO" id="GO:0046656">
    <property type="term" value="P:folic acid biosynthetic process"/>
    <property type="evidence" value="ECO:0007669"/>
    <property type="project" value="UniProtKB-KW"/>
</dbReference>
<dbReference type="GO" id="GO:0046654">
    <property type="term" value="P:tetrahydrofolate biosynthetic process"/>
    <property type="evidence" value="ECO:0007669"/>
    <property type="project" value="UniProtKB-UniPathway"/>
</dbReference>
<evidence type="ECO:0000256" key="1">
    <source>
        <dbReference type="ARBA" id="ARBA00005051"/>
    </source>
</evidence>
<proteinExistence type="inferred from homology"/>
<dbReference type="RefSeq" id="WP_420856650.1">
    <property type="nucleotide sequence ID" value="NZ_AP018721.1"/>
</dbReference>
<dbReference type="AlphaFoldDB" id="A0A4R3JYS8"/>
<dbReference type="GO" id="GO:0003848">
    <property type="term" value="F:2-amino-4-hydroxy-6-hydroxymethyldihydropteridine diphosphokinase activity"/>
    <property type="evidence" value="ECO:0007669"/>
    <property type="project" value="UniProtKB-EC"/>
</dbReference>
<keyword evidence="8" id="KW-0067">ATP-binding</keyword>
<comment type="similarity">
    <text evidence="2">Belongs to the HPPK family.</text>
</comment>
<dbReference type="CDD" id="cd00483">
    <property type="entry name" value="HPPK"/>
    <property type="match status" value="1"/>
</dbReference>
<keyword evidence="9" id="KW-0289">Folate biosynthesis</keyword>
<feature type="domain" description="7,8-dihydro-6-hydroxymethylpterin-pyrophosphokinase" evidence="13">
    <location>
        <begin position="91"/>
        <end position="102"/>
    </location>
</feature>
<evidence type="ECO:0000256" key="9">
    <source>
        <dbReference type="ARBA" id="ARBA00022909"/>
    </source>
</evidence>
<evidence type="ECO:0000256" key="2">
    <source>
        <dbReference type="ARBA" id="ARBA00005810"/>
    </source>
</evidence>
<evidence type="ECO:0000256" key="11">
    <source>
        <dbReference type="ARBA" id="ARBA00029766"/>
    </source>
</evidence>
<reference evidence="14 15" key="1">
    <citation type="submission" date="2019-03" db="EMBL/GenBank/DDBJ databases">
        <title>Genomic Encyclopedia of Type Strains, Phase IV (KMG-IV): sequencing the most valuable type-strain genomes for metagenomic binning, comparative biology and taxonomic classification.</title>
        <authorList>
            <person name="Goeker M."/>
        </authorList>
    </citation>
    <scope>NUCLEOTIDE SEQUENCE [LARGE SCALE GENOMIC DNA]</scope>
    <source>
        <strain evidence="14 15">DSM 103923</strain>
    </source>
</reference>
<evidence type="ECO:0000313" key="15">
    <source>
        <dbReference type="Proteomes" id="UP000295135"/>
    </source>
</evidence>
<dbReference type="Proteomes" id="UP000295135">
    <property type="component" value="Unassembled WGS sequence"/>
</dbReference>
<evidence type="ECO:0000256" key="10">
    <source>
        <dbReference type="ARBA" id="ARBA00029409"/>
    </source>
</evidence>
<keyword evidence="15" id="KW-1185">Reference proteome</keyword>
<dbReference type="InterPro" id="IPR000550">
    <property type="entry name" value="Hppk"/>
</dbReference>
<sequence length="170" mass="18473">MPKPVQAFVALGANLEGPASQVERAFPELARLPGTRLVARSSLYLSKPVGYTDQPDFINAVAELETALTPRALLDALLAIEQRHGRRREFRNAPRTLDLDLLLYNGLIMHEPGLTLPHPRMHERGFVLLPLLEIAPDCRIPGIGPAAAICGVDSCGLHKLAHPSLAAKLN</sequence>
<evidence type="ECO:0000256" key="6">
    <source>
        <dbReference type="ARBA" id="ARBA00022741"/>
    </source>
</evidence>
<dbReference type="EC" id="2.7.6.3" evidence="3"/>
<dbReference type="NCBIfam" id="TIGR01498">
    <property type="entry name" value="folK"/>
    <property type="match status" value="1"/>
</dbReference>
<name>A0A4R3JYS8_9PROT</name>
<dbReference type="UniPathway" id="UPA00077">
    <property type="reaction ID" value="UER00155"/>
</dbReference>
<evidence type="ECO:0000256" key="7">
    <source>
        <dbReference type="ARBA" id="ARBA00022777"/>
    </source>
</evidence>
<evidence type="ECO:0000256" key="5">
    <source>
        <dbReference type="ARBA" id="ARBA00022679"/>
    </source>
</evidence>
<dbReference type="EMBL" id="SLZY01000001">
    <property type="protein sequence ID" value="TCS73973.1"/>
    <property type="molecule type" value="Genomic_DNA"/>
</dbReference>
<dbReference type="GO" id="GO:0016301">
    <property type="term" value="F:kinase activity"/>
    <property type="evidence" value="ECO:0007669"/>
    <property type="project" value="UniProtKB-KW"/>
</dbReference>
<dbReference type="InterPro" id="IPR035907">
    <property type="entry name" value="Hppk_sf"/>
</dbReference>
<keyword evidence="7 14" id="KW-0418">Kinase</keyword>
<gene>
    <name evidence="14" type="ORF">EDC61_101196</name>
</gene>
<evidence type="ECO:0000256" key="4">
    <source>
        <dbReference type="ARBA" id="ARBA00016218"/>
    </source>
</evidence>
<dbReference type="Gene3D" id="3.30.70.560">
    <property type="entry name" value="7,8-Dihydro-6-hydroxymethylpterin-pyrophosphokinase HPPK"/>
    <property type="match status" value="1"/>
</dbReference>
<evidence type="ECO:0000256" key="3">
    <source>
        <dbReference type="ARBA" id="ARBA00013253"/>
    </source>
</evidence>
<dbReference type="SUPFAM" id="SSF55083">
    <property type="entry name" value="6-hydroxymethyl-7,8-dihydropterin pyrophosphokinase, HPPK"/>
    <property type="match status" value="1"/>
</dbReference>
<dbReference type="Pfam" id="PF01288">
    <property type="entry name" value="HPPK"/>
    <property type="match status" value="1"/>
</dbReference>
<protein>
    <recommendedName>
        <fullName evidence="4">2-amino-4-hydroxy-6-hydroxymethyldihydropteridine pyrophosphokinase</fullName>
        <ecNumber evidence="3">2.7.6.3</ecNumber>
    </recommendedName>
    <alternativeName>
        <fullName evidence="11">6-hydroxymethyl-7,8-dihydropterin pyrophosphokinase</fullName>
    </alternativeName>
    <alternativeName>
        <fullName evidence="12">7,8-dihydro-6-hydroxymethylpterin-pyrophosphokinase</fullName>
    </alternativeName>
</protein>
<dbReference type="PROSITE" id="PS00794">
    <property type="entry name" value="HPPK"/>
    <property type="match status" value="1"/>
</dbReference>
<keyword evidence="6" id="KW-0547">Nucleotide-binding</keyword>
<dbReference type="PANTHER" id="PTHR43071:SF1">
    <property type="entry name" value="2-AMINO-4-HYDROXY-6-HYDROXYMETHYLDIHYDROPTERIDINE PYROPHOSPHOKINASE"/>
    <property type="match status" value="1"/>
</dbReference>
<dbReference type="PANTHER" id="PTHR43071">
    <property type="entry name" value="2-AMINO-4-HYDROXY-6-HYDROXYMETHYLDIHYDROPTERIDINE PYROPHOSPHOKINASE"/>
    <property type="match status" value="1"/>
</dbReference>
<evidence type="ECO:0000256" key="12">
    <source>
        <dbReference type="ARBA" id="ARBA00033413"/>
    </source>
</evidence>
<dbReference type="GO" id="GO:0005524">
    <property type="term" value="F:ATP binding"/>
    <property type="evidence" value="ECO:0007669"/>
    <property type="project" value="UniProtKB-KW"/>
</dbReference>
<evidence type="ECO:0000259" key="13">
    <source>
        <dbReference type="PROSITE" id="PS00794"/>
    </source>
</evidence>
<accession>A0A4R3JYS8</accession>
<comment type="function">
    <text evidence="10">Catalyzes the transfer of pyrophosphate from adenosine triphosphate (ATP) to 6-hydroxymethyl-7,8-dihydropterin, an enzymatic step in folate biosynthesis pathway.</text>
</comment>
<comment type="pathway">
    <text evidence="1">Cofactor biosynthesis; tetrahydrofolate biosynthesis; 2-amino-4-hydroxy-6-hydroxymethyl-7,8-dihydropteridine diphosphate from 7,8-dihydroneopterin triphosphate: step 4/4.</text>
</comment>
<evidence type="ECO:0000313" key="14">
    <source>
        <dbReference type="EMBL" id="TCS73973.1"/>
    </source>
</evidence>